<gene>
    <name evidence="3" type="ORF">COCSUDRAFT_60039</name>
</gene>
<name>I0YK13_COCSC</name>
<dbReference type="PROSITE" id="PS51186">
    <property type="entry name" value="GNAT"/>
    <property type="match status" value="1"/>
</dbReference>
<dbReference type="SUPFAM" id="SSF55729">
    <property type="entry name" value="Acyl-CoA N-acyltransferases (Nat)"/>
    <property type="match status" value="1"/>
</dbReference>
<dbReference type="PANTHER" id="PTHR47426">
    <property type="entry name" value="ACYL-COA N-ACYLTRANSFERASES (NAT) SUPERFAMILY PROTEIN"/>
    <property type="match status" value="1"/>
</dbReference>
<evidence type="ECO:0000259" key="2">
    <source>
        <dbReference type="PROSITE" id="PS51186"/>
    </source>
</evidence>
<organism evidence="3 4">
    <name type="scientific">Coccomyxa subellipsoidea (strain C-169)</name>
    <name type="common">Green microalga</name>
    <dbReference type="NCBI Taxonomy" id="574566"/>
    <lineage>
        <taxon>Eukaryota</taxon>
        <taxon>Viridiplantae</taxon>
        <taxon>Chlorophyta</taxon>
        <taxon>core chlorophytes</taxon>
        <taxon>Trebouxiophyceae</taxon>
        <taxon>Trebouxiophyceae incertae sedis</taxon>
        <taxon>Coccomyxaceae</taxon>
        <taxon>Coccomyxa</taxon>
        <taxon>Coccomyxa subellipsoidea</taxon>
    </lineage>
</organism>
<dbReference type="Gene3D" id="3.40.630.30">
    <property type="match status" value="1"/>
</dbReference>
<dbReference type="GeneID" id="17036751"/>
<protein>
    <recommendedName>
        <fullName evidence="2">N-acetyltransferase domain-containing protein</fullName>
    </recommendedName>
</protein>
<dbReference type="KEGG" id="csl:COCSUDRAFT_60039"/>
<reference evidence="3 4" key="1">
    <citation type="journal article" date="2012" name="Genome Biol.">
        <title>The genome of the polar eukaryotic microalga coccomyxa subellipsoidea reveals traits of cold adaptation.</title>
        <authorList>
            <person name="Blanc G."/>
            <person name="Agarkova I."/>
            <person name="Grimwood J."/>
            <person name="Kuo A."/>
            <person name="Brueggeman A."/>
            <person name="Dunigan D."/>
            <person name="Gurnon J."/>
            <person name="Ladunga I."/>
            <person name="Lindquist E."/>
            <person name="Lucas S."/>
            <person name="Pangilinan J."/>
            <person name="Proschold T."/>
            <person name="Salamov A."/>
            <person name="Schmutz J."/>
            <person name="Weeks D."/>
            <person name="Yamada T."/>
            <person name="Claverie J.M."/>
            <person name="Grigoriev I."/>
            <person name="Van Etten J."/>
            <person name="Lomsadze A."/>
            <person name="Borodovsky M."/>
        </authorList>
    </citation>
    <scope>NUCLEOTIDE SEQUENCE [LARGE SCALE GENOMIC DNA]</scope>
    <source>
        <strain evidence="3 4">C-169</strain>
    </source>
</reference>
<dbReference type="Proteomes" id="UP000007264">
    <property type="component" value="Unassembled WGS sequence"/>
</dbReference>
<dbReference type="AlphaFoldDB" id="I0YK13"/>
<dbReference type="InterPro" id="IPR000182">
    <property type="entry name" value="GNAT_dom"/>
</dbReference>
<dbReference type="RefSeq" id="XP_005643276.1">
    <property type="nucleotide sequence ID" value="XM_005643219.1"/>
</dbReference>
<dbReference type="PANTHER" id="PTHR47426:SF3">
    <property type="entry name" value="GCN5-RELATED N-ACETYLTRANSFERASE 6, CHLOROPLASTIC"/>
    <property type="match status" value="1"/>
</dbReference>
<proteinExistence type="predicted"/>
<feature type="domain" description="N-acetyltransferase" evidence="2">
    <location>
        <begin position="229"/>
        <end position="394"/>
    </location>
</feature>
<dbReference type="EMBL" id="AGSI01000022">
    <property type="protein sequence ID" value="EIE18732.1"/>
    <property type="molecule type" value="Genomic_DNA"/>
</dbReference>
<feature type="region of interest" description="Disordered" evidence="1">
    <location>
        <begin position="211"/>
        <end position="241"/>
    </location>
</feature>
<feature type="region of interest" description="Disordered" evidence="1">
    <location>
        <begin position="1"/>
        <end position="82"/>
    </location>
</feature>
<comment type="caution">
    <text evidence="3">The sequence shown here is derived from an EMBL/GenBank/DDBJ whole genome shotgun (WGS) entry which is preliminary data.</text>
</comment>
<dbReference type="InterPro" id="IPR016181">
    <property type="entry name" value="Acyl_CoA_acyltransferase"/>
</dbReference>
<dbReference type="Pfam" id="PF00583">
    <property type="entry name" value="Acetyltransf_1"/>
    <property type="match status" value="1"/>
</dbReference>
<evidence type="ECO:0000256" key="1">
    <source>
        <dbReference type="SAM" id="MobiDB-lite"/>
    </source>
</evidence>
<sequence length="394" mass="42515">MKEHHRVSDSSDDSDQSDLDYAAIIHARKGLPDEIGVGQMGSVDPENEGSGGVIHTEPLPSDHTESPGSNGALPSHSRKSSDARVRFIRVDAAEPASGIETKTLASRKVRDRFALGLFNGAAREDHEEEARVDSVTLTHRRMSMADPGHYGGSGGPRKQEARRATFSAIIRRQSIQQVSGSIRAVGRSFASSFASKPKVSMLAREVVQHPAVPSALKHGSRDQPEQGSGTSRRHSDQPHLRYVGSFKRQFKEQEARSLKERIRCRPGSDTPECVCLVAVEEEGDSGTVMGTLDAEPPGPPTPKHRHIPEGATYLLNVVVSQKHRKRGIGRALMAAAGKLAKEQWGSGSMCTHAALALYRMCGFEEVNEEGVLNESESAVGGSLLGKQLLMLAAL</sequence>
<keyword evidence="4" id="KW-1185">Reference proteome</keyword>
<dbReference type="CDD" id="cd04301">
    <property type="entry name" value="NAT_SF"/>
    <property type="match status" value="1"/>
</dbReference>
<dbReference type="GO" id="GO:0016747">
    <property type="term" value="F:acyltransferase activity, transferring groups other than amino-acyl groups"/>
    <property type="evidence" value="ECO:0007669"/>
    <property type="project" value="InterPro"/>
</dbReference>
<accession>I0YK13</accession>
<dbReference type="OrthoDB" id="41532at2759"/>
<evidence type="ECO:0000313" key="4">
    <source>
        <dbReference type="Proteomes" id="UP000007264"/>
    </source>
</evidence>
<evidence type="ECO:0000313" key="3">
    <source>
        <dbReference type="EMBL" id="EIE18732.1"/>
    </source>
</evidence>